<dbReference type="Proteomes" id="UP000029066">
    <property type="component" value="Unassembled WGS sequence"/>
</dbReference>
<sequence length="303" mass="33806">MLVQRTSGEFTANYCAPSKSTTTRRLATHIIEQYCQGKQTNASLNEDGMIVTAGFAAVVDGVTSKSIRHLWQPSGGAAAKNLTLETIAKLPGNATMRETQQTIDASFQHAYHQRNDYDIFVHEPVERLQANAVIYSAYRHEIWLFGDCQVMVNGNQTPTLKQADKLMGELRAFATLALRKQQSSADVAQSTTHSIDPAREMILPFLRLQSQFANARGLYGYFVFDGFTDATYPIRTVPVQPGDEVVLASDGYPLLRPTLAASEAELQRLKRDDPELVSEYQSTKGFTANYESFDDRTYLRFIA</sequence>
<dbReference type="InterPro" id="IPR036457">
    <property type="entry name" value="PPM-type-like_dom_sf"/>
</dbReference>
<reference evidence="1 2" key="1">
    <citation type="submission" date="2014-03" db="EMBL/GenBank/DDBJ databases">
        <title>Genomics of Bifidobacteria.</title>
        <authorList>
            <person name="Ventura M."/>
            <person name="Milani C."/>
            <person name="Lugli G.A."/>
        </authorList>
    </citation>
    <scope>NUCLEOTIDE SEQUENCE [LARGE SCALE GENOMIC DNA]</scope>
    <source>
        <strain evidence="1 2">DSM 23967</strain>
    </source>
</reference>
<dbReference type="EMBL" id="JGZN01000007">
    <property type="protein sequence ID" value="KFI92809.1"/>
    <property type="molecule type" value="Genomic_DNA"/>
</dbReference>
<dbReference type="Gene3D" id="3.60.40.10">
    <property type="entry name" value="PPM-type phosphatase domain"/>
    <property type="match status" value="1"/>
</dbReference>
<protein>
    <submittedName>
        <fullName evidence="1">Uncharacterized protein</fullName>
    </submittedName>
</protein>
<dbReference type="SUPFAM" id="SSF81606">
    <property type="entry name" value="PP2C-like"/>
    <property type="match status" value="1"/>
</dbReference>
<evidence type="ECO:0000313" key="2">
    <source>
        <dbReference type="Proteomes" id="UP000029066"/>
    </source>
</evidence>
<comment type="caution">
    <text evidence="1">The sequence shown here is derived from an EMBL/GenBank/DDBJ whole genome shotgun (WGS) entry which is preliminary data.</text>
</comment>
<dbReference type="STRING" id="1437607.BISA_0502"/>
<dbReference type="AlphaFoldDB" id="A0A087DBA9"/>
<accession>A0A087DBA9</accession>
<dbReference type="RefSeq" id="WP_202806953.1">
    <property type="nucleotide sequence ID" value="NZ_JGZN01000007.1"/>
</dbReference>
<gene>
    <name evidence="1" type="ORF">BISA_0502</name>
</gene>
<organism evidence="1 2">
    <name type="scientific">Bifidobacterium saguini DSM 23967</name>
    <dbReference type="NCBI Taxonomy" id="1437607"/>
    <lineage>
        <taxon>Bacteria</taxon>
        <taxon>Bacillati</taxon>
        <taxon>Actinomycetota</taxon>
        <taxon>Actinomycetes</taxon>
        <taxon>Bifidobacteriales</taxon>
        <taxon>Bifidobacteriaceae</taxon>
        <taxon>Bifidobacterium</taxon>
    </lineage>
</organism>
<proteinExistence type="predicted"/>
<name>A0A087DBA9_9BIFI</name>
<evidence type="ECO:0000313" key="1">
    <source>
        <dbReference type="EMBL" id="KFI92809.1"/>
    </source>
</evidence>